<keyword evidence="5 6" id="KW-0408">Iron</keyword>
<evidence type="ECO:0000256" key="8">
    <source>
        <dbReference type="SAM" id="SignalP"/>
    </source>
</evidence>
<evidence type="ECO:0000256" key="2">
    <source>
        <dbReference type="ARBA" id="ARBA00022617"/>
    </source>
</evidence>
<feature type="region of interest" description="Disordered" evidence="7">
    <location>
        <begin position="19"/>
        <end position="94"/>
    </location>
</feature>
<keyword evidence="2 6" id="KW-0349">Heme</keyword>
<keyword evidence="11" id="KW-1185">Reference proteome</keyword>
<dbReference type="PROSITE" id="PS51007">
    <property type="entry name" value="CYTC"/>
    <property type="match status" value="1"/>
</dbReference>
<name>A0ABS8U379_9SPHI</name>
<protein>
    <submittedName>
        <fullName evidence="10">C-type cytochrome</fullName>
    </submittedName>
</protein>
<dbReference type="Proteomes" id="UP001199919">
    <property type="component" value="Unassembled WGS sequence"/>
</dbReference>
<dbReference type="InterPro" id="IPR009056">
    <property type="entry name" value="Cyt_c-like_dom"/>
</dbReference>
<keyword evidence="1" id="KW-0813">Transport</keyword>
<dbReference type="EMBL" id="JAJPWV010000002">
    <property type="protein sequence ID" value="MCD8740026.1"/>
    <property type="molecule type" value="Genomic_DNA"/>
</dbReference>
<feature type="compositionally biased region" description="Basic and acidic residues" evidence="7">
    <location>
        <begin position="62"/>
        <end position="87"/>
    </location>
</feature>
<sequence length="175" mass="18347">MKKLFIILAAGALFASCGGETKTKTEDADTTAADGTEVVATDSAAGNDTLTPADKPVSQPPAEKKEQPEKAEQPEKPEKAEKPEKPEAVAGSAKGGELIKASDCLSCHKEDVKLVGPAYADVAKKYKPTAANIDMLAEKVINGGSGNWGQIPMSPHPNVSKNDAKEMVKYILAVK</sequence>
<dbReference type="PRINTS" id="PR00606">
    <property type="entry name" value="CYTCHROMECID"/>
</dbReference>
<organism evidence="10 11">
    <name type="scientific">Mucilaginibacter roseus</name>
    <dbReference type="NCBI Taxonomy" id="1528868"/>
    <lineage>
        <taxon>Bacteria</taxon>
        <taxon>Pseudomonadati</taxon>
        <taxon>Bacteroidota</taxon>
        <taxon>Sphingobacteriia</taxon>
        <taxon>Sphingobacteriales</taxon>
        <taxon>Sphingobacteriaceae</taxon>
        <taxon>Mucilaginibacter</taxon>
    </lineage>
</organism>
<reference evidence="10 11" key="1">
    <citation type="submission" date="2021-12" db="EMBL/GenBank/DDBJ databases">
        <title>Mucilaginibacter roseus genome.</title>
        <authorList>
            <person name="Ferreira J.R."/>
            <person name="Newman J.D."/>
        </authorList>
    </citation>
    <scope>NUCLEOTIDE SEQUENCE [LARGE SCALE GENOMIC DNA]</scope>
    <source>
        <strain evidence="10 11">LMG 28454</strain>
    </source>
</reference>
<comment type="caution">
    <text evidence="10">The sequence shown here is derived from an EMBL/GenBank/DDBJ whole genome shotgun (WGS) entry which is preliminary data.</text>
</comment>
<keyword evidence="4" id="KW-0249">Electron transport</keyword>
<feature type="domain" description="Cytochrome c" evidence="9">
    <location>
        <begin position="91"/>
        <end position="175"/>
    </location>
</feature>
<feature type="compositionally biased region" description="Low complexity" evidence="7">
    <location>
        <begin position="30"/>
        <end position="42"/>
    </location>
</feature>
<dbReference type="Pfam" id="PF00034">
    <property type="entry name" value="Cytochrom_C"/>
    <property type="match status" value="1"/>
</dbReference>
<evidence type="ECO:0000256" key="3">
    <source>
        <dbReference type="ARBA" id="ARBA00022723"/>
    </source>
</evidence>
<evidence type="ECO:0000256" key="1">
    <source>
        <dbReference type="ARBA" id="ARBA00022448"/>
    </source>
</evidence>
<dbReference type="SUPFAM" id="SSF46626">
    <property type="entry name" value="Cytochrome c"/>
    <property type="match status" value="1"/>
</dbReference>
<feature type="signal peptide" evidence="8">
    <location>
        <begin position="1"/>
        <end position="15"/>
    </location>
</feature>
<keyword evidence="8" id="KW-0732">Signal</keyword>
<gene>
    <name evidence="10" type="ORF">LT679_05385</name>
</gene>
<keyword evidence="3 6" id="KW-0479">Metal-binding</keyword>
<dbReference type="RefSeq" id="WP_232176275.1">
    <property type="nucleotide sequence ID" value="NZ_JAJPWV010000002.1"/>
</dbReference>
<evidence type="ECO:0000256" key="6">
    <source>
        <dbReference type="PROSITE-ProRule" id="PRU00433"/>
    </source>
</evidence>
<proteinExistence type="predicted"/>
<dbReference type="Gene3D" id="1.10.760.10">
    <property type="entry name" value="Cytochrome c-like domain"/>
    <property type="match status" value="1"/>
</dbReference>
<evidence type="ECO:0000259" key="9">
    <source>
        <dbReference type="PROSITE" id="PS51007"/>
    </source>
</evidence>
<dbReference type="InterPro" id="IPR036909">
    <property type="entry name" value="Cyt_c-like_dom_sf"/>
</dbReference>
<feature type="chain" id="PRO_5046190547" evidence="8">
    <location>
        <begin position="16"/>
        <end position="175"/>
    </location>
</feature>
<evidence type="ECO:0000313" key="11">
    <source>
        <dbReference type="Proteomes" id="UP001199919"/>
    </source>
</evidence>
<evidence type="ECO:0000313" key="10">
    <source>
        <dbReference type="EMBL" id="MCD8740026.1"/>
    </source>
</evidence>
<evidence type="ECO:0000256" key="4">
    <source>
        <dbReference type="ARBA" id="ARBA00022982"/>
    </source>
</evidence>
<dbReference type="InterPro" id="IPR002324">
    <property type="entry name" value="Cyt_c_ID"/>
</dbReference>
<evidence type="ECO:0000256" key="7">
    <source>
        <dbReference type="SAM" id="MobiDB-lite"/>
    </source>
</evidence>
<evidence type="ECO:0000256" key="5">
    <source>
        <dbReference type="ARBA" id="ARBA00023004"/>
    </source>
</evidence>
<accession>A0ABS8U379</accession>
<dbReference type="PROSITE" id="PS51257">
    <property type="entry name" value="PROKAR_LIPOPROTEIN"/>
    <property type="match status" value="1"/>
</dbReference>